<dbReference type="GO" id="GO:0016779">
    <property type="term" value="F:nucleotidyltransferase activity"/>
    <property type="evidence" value="ECO:0007669"/>
    <property type="project" value="UniProtKB-KW"/>
</dbReference>
<keyword evidence="3" id="KW-0819">tRNA processing</keyword>
<dbReference type="Pfam" id="PF12627">
    <property type="entry name" value="PolyA_pol_RNAbd"/>
    <property type="match status" value="1"/>
</dbReference>
<keyword evidence="5" id="KW-0479">Metal-binding</keyword>
<dbReference type="AlphaFoldDB" id="A0A0M3ARN9"/>
<dbReference type="GO" id="GO:0046872">
    <property type="term" value="F:metal ion binding"/>
    <property type="evidence" value="ECO:0007669"/>
    <property type="project" value="UniProtKB-KW"/>
</dbReference>
<keyword evidence="7" id="KW-0460">Magnesium</keyword>
<comment type="similarity">
    <text evidence="8">Belongs to the tRNA nucleotidyltransferase/poly(A) polymerase family.</text>
</comment>
<dbReference type="InterPro" id="IPR002646">
    <property type="entry name" value="PolA_pol_head_dom"/>
</dbReference>
<dbReference type="GO" id="GO:0000166">
    <property type="term" value="F:nucleotide binding"/>
    <property type="evidence" value="ECO:0007669"/>
    <property type="project" value="UniProtKB-KW"/>
</dbReference>
<dbReference type="Proteomes" id="UP000033874">
    <property type="component" value="Unassembled WGS sequence"/>
</dbReference>
<comment type="caution">
    <text evidence="11">The sequence shown here is derived from an EMBL/GenBank/DDBJ whole genome shotgun (WGS) entry which is preliminary data.</text>
</comment>
<dbReference type="SUPFAM" id="SSF81891">
    <property type="entry name" value="Poly A polymerase C-terminal region-like"/>
    <property type="match status" value="1"/>
</dbReference>
<keyword evidence="8" id="KW-0694">RNA-binding</keyword>
<dbReference type="InterPro" id="IPR050264">
    <property type="entry name" value="Bact_CCA-adding_enz_type3_sf"/>
</dbReference>
<evidence type="ECO:0000256" key="3">
    <source>
        <dbReference type="ARBA" id="ARBA00022694"/>
    </source>
</evidence>
<evidence type="ECO:0000256" key="6">
    <source>
        <dbReference type="ARBA" id="ARBA00022741"/>
    </source>
</evidence>
<evidence type="ECO:0000256" key="7">
    <source>
        <dbReference type="ARBA" id="ARBA00022842"/>
    </source>
</evidence>
<keyword evidence="12" id="KW-1185">Reference proteome</keyword>
<dbReference type="EMBL" id="LBIC01000003">
    <property type="protein sequence ID" value="KKW92872.1"/>
    <property type="molecule type" value="Genomic_DNA"/>
</dbReference>
<accession>A0A0M3ARN9</accession>
<evidence type="ECO:0000256" key="1">
    <source>
        <dbReference type="ARBA" id="ARBA00001946"/>
    </source>
</evidence>
<dbReference type="InterPro" id="IPR032828">
    <property type="entry name" value="PolyA_RNA-bd"/>
</dbReference>
<dbReference type="PATRIC" id="fig|56193.3.peg.1697"/>
<keyword evidence="4 11" id="KW-0548">Nucleotidyltransferase</keyword>
<sequence>MTSLLPDADWRHRPGLDALLAALGAAEGHARFVGGAVRDGLLGLPVSDLDIATDLTPQSVIDRLKTAGIKAVPTGIDHGTITAVIHGWPVEITTLRRDVSTDGRRATIAYTGDWREDAARRDFTINALYAHPVTHEITDFFDGVADLQAHRVRFIGDPRARIAEDHLRILRYFRFLARFGDEQPDDEAYAACRTAANSLMALSRERIADELLKLLAVAAPLASLQLMVDGGILLPVMPEVDQNSLDQLSTLIVRETASATAPSALRRLAALLPRDPRIADQVGARLKLSNKARKRLTIALEAPASGIPPRALAFTIGMEGAIDRILLDPAAPLDGLAMLENWTPPRLPLGGGVLIARGLQPGPDVAKALAEVQAIWVAEGFPDDIRLAEIADQTVSKFQRARQ</sequence>
<protein>
    <submittedName>
        <fullName evidence="11">Polynucleotide adenylyltransferase</fullName>
    </submittedName>
</protein>
<keyword evidence="2 8" id="KW-0808">Transferase</keyword>
<dbReference type="Gene3D" id="3.30.460.10">
    <property type="entry name" value="Beta Polymerase, domain 2"/>
    <property type="match status" value="1"/>
</dbReference>
<evidence type="ECO:0000259" key="10">
    <source>
        <dbReference type="Pfam" id="PF12627"/>
    </source>
</evidence>
<evidence type="ECO:0000313" key="11">
    <source>
        <dbReference type="EMBL" id="KKW92872.1"/>
    </source>
</evidence>
<feature type="domain" description="Poly A polymerase head" evidence="9">
    <location>
        <begin position="30"/>
        <end position="153"/>
    </location>
</feature>
<reference evidence="11 12" key="1">
    <citation type="submission" date="2015-04" db="EMBL/GenBank/DDBJ databases">
        <title>Genome sequence of aromatic hydrocarbons-degrading Sphingobium chungbukense DJ77.</title>
        <authorList>
            <person name="Kim Y.-C."/>
            <person name="Chae J.-C."/>
        </authorList>
    </citation>
    <scope>NUCLEOTIDE SEQUENCE [LARGE SCALE GENOMIC DNA]</scope>
    <source>
        <strain evidence="11 12">DJ77</strain>
    </source>
</reference>
<name>A0A0M3ARN9_9SPHN</name>
<dbReference type="Gene3D" id="1.10.3090.10">
    <property type="entry name" value="cca-adding enzyme, domain 2"/>
    <property type="match status" value="1"/>
</dbReference>
<proteinExistence type="inferred from homology"/>
<dbReference type="PANTHER" id="PTHR46173">
    <property type="entry name" value="CCA TRNA NUCLEOTIDYLTRANSFERASE 1, MITOCHONDRIAL"/>
    <property type="match status" value="1"/>
</dbReference>
<comment type="cofactor">
    <cofactor evidence="1">
        <name>Mg(2+)</name>
        <dbReference type="ChEBI" id="CHEBI:18420"/>
    </cofactor>
</comment>
<keyword evidence="6" id="KW-0547">Nucleotide-binding</keyword>
<dbReference type="STRING" id="56193.YP76_08215"/>
<dbReference type="GO" id="GO:0000049">
    <property type="term" value="F:tRNA binding"/>
    <property type="evidence" value="ECO:0007669"/>
    <property type="project" value="TreeGrafter"/>
</dbReference>
<dbReference type="RefSeq" id="WP_046763081.1">
    <property type="nucleotide sequence ID" value="NZ_LBIC01000003.1"/>
</dbReference>
<gene>
    <name evidence="11" type="ORF">YP76_08215</name>
</gene>
<evidence type="ECO:0000256" key="4">
    <source>
        <dbReference type="ARBA" id="ARBA00022695"/>
    </source>
</evidence>
<feature type="domain" description="tRNA nucleotidyltransferase/poly(A) polymerase RNA and SrmB- binding" evidence="10">
    <location>
        <begin position="185"/>
        <end position="241"/>
    </location>
</feature>
<evidence type="ECO:0000313" key="12">
    <source>
        <dbReference type="Proteomes" id="UP000033874"/>
    </source>
</evidence>
<dbReference type="CDD" id="cd05398">
    <property type="entry name" value="NT_ClassII-CCAase"/>
    <property type="match status" value="1"/>
</dbReference>
<evidence type="ECO:0000256" key="2">
    <source>
        <dbReference type="ARBA" id="ARBA00022679"/>
    </source>
</evidence>
<dbReference type="Pfam" id="PF01743">
    <property type="entry name" value="PolyA_pol"/>
    <property type="match status" value="1"/>
</dbReference>
<evidence type="ECO:0000256" key="5">
    <source>
        <dbReference type="ARBA" id="ARBA00022723"/>
    </source>
</evidence>
<dbReference type="PANTHER" id="PTHR46173:SF1">
    <property type="entry name" value="CCA TRNA NUCLEOTIDYLTRANSFERASE 1, MITOCHONDRIAL"/>
    <property type="match status" value="1"/>
</dbReference>
<dbReference type="SUPFAM" id="SSF81301">
    <property type="entry name" value="Nucleotidyltransferase"/>
    <property type="match status" value="1"/>
</dbReference>
<evidence type="ECO:0000256" key="8">
    <source>
        <dbReference type="RuleBase" id="RU003953"/>
    </source>
</evidence>
<evidence type="ECO:0000259" key="9">
    <source>
        <dbReference type="Pfam" id="PF01743"/>
    </source>
</evidence>
<dbReference type="InterPro" id="IPR043519">
    <property type="entry name" value="NT_sf"/>
</dbReference>
<dbReference type="GO" id="GO:0008033">
    <property type="term" value="P:tRNA processing"/>
    <property type="evidence" value="ECO:0007669"/>
    <property type="project" value="UniProtKB-KW"/>
</dbReference>
<organism evidence="11 12">
    <name type="scientific">Sphingobium chungbukense</name>
    <dbReference type="NCBI Taxonomy" id="56193"/>
    <lineage>
        <taxon>Bacteria</taxon>
        <taxon>Pseudomonadati</taxon>
        <taxon>Pseudomonadota</taxon>
        <taxon>Alphaproteobacteria</taxon>
        <taxon>Sphingomonadales</taxon>
        <taxon>Sphingomonadaceae</taxon>
        <taxon>Sphingobium</taxon>
    </lineage>
</organism>